<evidence type="ECO:0000313" key="1">
    <source>
        <dbReference type="EMBL" id="KAK7285570.1"/>
    </source>
</evidence>
<dbReference type="EMBL" id="JAYKXN010000005">
    <property type="protein sequence ID" value="KAK7285570.1"/>
    <property type="molecule type" value="Genomic_DNA"/>
</dbReference>
<dbReference type="AlphaFoldDB" id="A0AAN9ISN6"/>
<gene>
    <name evidence="1" type="ORF">RJT34_20346</name>
</gene>
<sequence length="115" mass="13110">MQPVHSLHTCHYITGSRDENLELASEKVKRFCPLPITSCHVFKRGEISGSRSLLLSGKQNLHVRRRNEKKVCIGNGERRRSSLAGSSFLTILSVFLARFSRNPNTLNFRSFFVHP</sequence>
<comment type="caution">
    <text evidence="1">The sequence shown here is derived from an EMBL/GenBank/DDBJ whole genome shotgun (WGS) entry which is preliminary data.</text>
</comment>
<evidence type="ECO:0000313" key="2">
    <source>
        <dbReference type="Proteomes" id="UP001359559"/>
    </source>
</evidence>
<protein>
    <submittedName>
        <fullName evidence="1">Uncharacterized protein</fullName>
    </submittedName>
</protein>
<dbReference type="Proteomes" id="UP001359559">
    <property type="component" value="Unassembled WGS sequence"/>
</dbReference>
<accession>A0AAN9ISN6</accession>
<keyword evidence="2" id="KW-1185">Reference proteome</keyword>
<reference evidence="1 2" key="1">
    <citation type="submission" date="2024-01" db="EMBL/GenBank/DDBJ databases">
        <title>The genomes of 5 underutilized Papilionoideae crops provide insights into root nodulation and disease resistance.</title>
        <authorList>
            <person name="Yuan L."/>
        </authorList>
    </citation>
    <scope>NUCLEOTIDE SEQUENCE [LARGE SCALE GENOMIC DNA]</scope>
    <source>
        <strain evidence="1">LY-2023</strain>
        <tissue evidence="1">Leaf</tissue>
    </source>
</reference>
<proteinExistence type="predicted"/>
<name>A0AAN9ISN6_CLITE</name>
<organism evidence="1 2">
    <name type="scientific">Clitoria ternatea</name>
    <name type="common">Butterfly pea</name>
    <dbReference type="NCBI Taxonomy" id="43366"/>
    <lineage>
        <taxon>Eukaryota</taxon>
        <taxon>Viridiplantae</taxon>
        <taxon>Streptophyta</taxon>
        <taxon>Embryophyta</taxon>
        <taxon>Tracheophyta</taxon>
        <taxon>Spermatophyta</taxon>
        <taxon>Magnoliopsida</taxon>
        <taxon>eudicotyledons</taxon>
        <taxon>Gunneridae</taxon>
        <taxon>Pentapetalae</taxon>
        <taxon>rosids</taxon>
        <taxon>fabids</taxon>
        <taxon>Fabales</taxon>
        <taxon>Fabaceae</taxon>
        <taxon>Papilionoideae</taxon>
        <taxon>50 kb inversion clade</taxon>
        <taxon>NPAAA clade</taxon>
        <taxon>indigoferoid/millettioid clade</taxon>
        <taxon>Phaseoleae</taxon>
        <taxon>Clitoria</taxon>
    </lineage>
</organism>